<evidence type="ECO:0000259" key="1">
    <source>
        <dbReference type="PROSITE" id="PS50801"/>
    </source>
</evidence>
<feature type="domain" description="STAS" evidence="1">
    <location>
        <begin position="1"/>
        <end position="83"/>
    </location>
</feature>
<dbReference type="EMBL" id="BARU01039641">
    <property type="protein sequence ID" value="GAH83317.1"/>
    <property type="molecule type" value="Genomic_DNA"/>
</dbReference>
<sequence length="84" mass="9387">FQNTITNIVTAHKAGIVLDMSNIGFIDSEGLERLLWANDYCNENNCPLRLAVLDENCAKILEITRLESEFDCHAELAEAVKSFA</sequence>
<dbReference type="PANTHER" id="PTHR33495">
    <property type="entry name" value="ANTI-SIGMA FACTOR ANTAGONIST TM_1081-RELATED-RELATED"/>
    <property type="match status" value="1"/>
</dbReference>
<evidence type="ECO:0000313" key="2">
    <source>
        <dbReference type="EMBL" id="GAH83317.1"/>
    </source>
</evidence>
<accession>X1INM8</accession>
<name>X1INM8_9ZZZZ</name>
<gene>
    <name evidence="2" type="ORF">S03H2_61408</name>
</gene>
<proteinExistence type="predicted"/>
<comment type="caution">
    <text evidence="2">The sequence shown here is derived from an EMBL/GenBank/DDBJ whole genome shotgun (WGS) entry which is preliminary data.</text>
</comment>
<dbReference type="GO" id="GO:0043856">
    <property type="term" value="F:anti-sigma factor antagonist activity"/>
    <property type="evidence" value="ECO:0007669"/>
    <property type="project" value="TreeGrafter"/>
</dbReference>
<dbReference type="SUPFAM" id="SSF52091">
    <property type="entry name" value="SpoIIaa-like"/>
    <property type="match status" value="1"/>
</dbReference>
<reference evidence="2" key="1">
    <citation type="journal article" date="2014" name="Front. Microbiol.">
        <title>High frequency of phylogenetically diverse reductive dehalogenase-homologous genes in deep subseafloor sedimentary metagenomes.</title>
        <authorList>
            <person name="Kawai M."/>
            <person name="Futagami T."/>
            <person name="Toyoda A."/>
            <person name="Takaki Y."/>
            <person name="Nishi S."/>
            <person name="Hori S."/>
            <person name="Arai W."/>
            <person name="Tsubouchi T."/>
            <person name="Morono Y."/>
            <person name="Uchiyama I."/>
            <person name="Ito T."/>
            <person name="Fujiyama A."/>
            <person name="Inagaki F."/>
            <person name="Takami H."/>
        </authorList>
    </citation>
    <scope>NUCLEOTIDE SEQUENCE</scope>
    <source>
        <strain evidence="2">Expedition CK06-06</strain>
    </source>
</reference>
<dbReference type="PROSITE" id="PS50801">
    <property type="entry name" value="STAS"/>
    <property type="match status" value="1"/>
</dbReference>
<organism evidence="2">
    <name type="scientific">marine sediment metagenome</name>
    <dbReference type="NCBI Taxonomy" id="412755"/>
    <lineage>
        <taxon>unclassified sequences</taxon>
        <taxon>metagenomes</taxon>
        <taxon>ecological metagenomes</taxon>
    </lineage>
</organism>
<dbReference type="InterPro" id="IPR002645">
    <property type="entry name" value="STAS_dom"/>
</dbReference>
<dbReference type="InterPro" id="IPR036513">
    <property type="entry name" value="STAS_dom_sf"/>
</dbReference>
<dbReference type="Gene3D" id="3.30.750.24">
    <property type="entry name" value="STAS domain"/>
    <property type="match status" value="1"/>
</dbReference>
<dbReference type="AlphaFoldDB" id="X1INM8"/>
<dbReference type="Pfam" id="PF01740">
    <property type="entry name" value="STAS"/>
    <property type="match status" value="1"/>
</dbReference>
<protein>
    <recommendedName>
        <fullName evidence="1">STAS domain-containing protein</fullName>
    </recommendedName>
</protein>
<dbReference type="CDD" id="cd07043">
    <property type="entry name" value="STAS_anti-anti-sigma_factors"/>
    <property type="match status" value="1"/>
</dbReference>
<feature type="non-terminal residue" evidence="2">
    <location>
        <position position="1"/>
    </location>
</feature>